<organism evidence="1 2">
    <name type="scientific">Cohnella hongkongensis</name>
    <dbReference type="NCBI Taxonomy" id="178337"/>
    <lineage>
        <taxon>Bacteria</taxon>
        <taxon>Bacillati</taxon>
        <taxon>Bacillota</taxon>
        <taxon>Bacilli</taxon>
        <taxon>Bacillales</taxon>
        <taxon>Paenibacillaceae</taxon>
        <taxon>Cohnella</taxon>
    </lineage>
</organism>
<sequence length="78" mass="8305">MNALLLAGGLGTRLRPLTERNDGMAAMIGADGGCCDGLGEAGVNRNQGAESTIAYWLTEAIYLRHRQKEAKPYALGVR</sequence>
<dbReference type="EMBL" id="JBHSEP010000007">
    <property type="protein sequence ID" value="MFC4598887.1"/>
    <property type="molecule type" value="Genomic_DNA"/>
</dbReference>
<evidence type="ECO:0000313" key="1">
    <source>
        <dbReference type="EMBL" id="MFC4598887.1"/>
    </source>
</evidence>
<comment type="caution">
    <text evidence="1">The sequence shown here is derived from an EMBL/GenBank/DDBJ whole genome shotgun (WGS) entry which is preliminary data.</text>
</comment>
<dbReference type="SUPFAM" id="SSF53448">
    <property type="entry name" value="Nucleotide-diphospho-sugar transferases"/>
    <property type="match status" value="1"/>
</dbReference>
<dbReference type="Proteomes" id="UP001596028">
    <property type="component" value="Unassembled WGS sequence"/>
</dbReference>
<dbReference type="InterPro" id="IPR029044">
    <property type="entry name" value="Nucleotide-diphossugar_trans"/>
</dbReference>
<evidence type="ECO:0008006" key="3">
    <source>
        <dbReference type="Google" id="ProtNLM"/>
    </source>
</evidence>
<gene>
    <name evidence="1" type="ORF">ACFO3S_11615</name>
</gene>
<name>A0ABV9FB67_9BACL</name>
<keyword evidence="2" id="KW-1185">Reference proteome</keyword>
<dbReference type="RefSeq" id="WP_378095627.1">
    <property type="nucleotide sequence ID" value="NZ_JBHSEP010000007.1"/>
</dbReference>
<accession>A0ABV9FB67</accession>
<proteinExistence type="predicted"/>
<reference evidence="2" key="1">
    <citation type="journal article" date="2019" name="Int. J. Syst. Evol. Microbiol.">
        <title>The Global Catalogue of Microorganisms (GCM) 10K type strain sequencing project: providing services to taxonomists for standard genome sequencing and annotation.</title>
        <authorList>
            <consortium name="The Broad Institute Genomics Platform"/>
            <consortium name="The Broad Institute Genome Sequencing Center for Infectious Disease"/>
            <person name="Wu L."/>
            <person name="Ma J."/>
        </authorList>
    </citation>
    <scope>NUCLEOTIDE SEQUENCE [LARGE SCALE GENOMIC DNA]</scope>
    <source>
        <strain evidence="2">CCUG 49571</strain>
    </source>
</reference>
<evidence type="ECO:0000313" key="2">
    <source>
        <dbReference type="Proteomes" id="UP001596028"/>
    </source>
</evidence>
<protein>
    <recommendedName>
        <fullName evidence="3">Nucleotidyl transferase domain-containing protein</fullName>
    </recommendedName>
</protein>